<proteinExistence type="predicted"/>
<evidence type="ECO:0000259" key="3">
    <source>
        <dbReference type="Pfam" id="PF20153"/>
    </source>
</evidence>
<comment type="caution">
    <text evidence="4">The sequence shown here is derived from an EMBL/GenBank/DDBJ whole genome shotgun (WGS) entry which is preliminary data.</text>
</comment>
<feature type="transmembrane region" description="Helical" evidence="2">
    <location>
        <begin position="183"/>
        <end position="201"/>
    </location>
</feature>
<evidence type="ECO:0000313" key="5">
    <source>
        <dbReference type="Proteomes" id="UP001049176"/>
    </source>
</evidence>
<feature type="transmembrane region" description="Helical" evidence="2">
    <location>
        <begin position="108"/>
        <end position="125"/>
    </location>
</feature>
<feature type="domain" description="DUF6535" evidence="3">
    <location>
        <begin position="84"/>
        <end position="264"/>
    </location>
</feature>
<name>A0A9P7V4V6_9AGAR</name>
<dbReference type="KEGG" id="more:E1B28_002064"/>
<dbReference type="GeneID" id="66071140"/>
<dbReference type="OrthoDB" id="3221808at2759"/>
<keyword evidence="2" id="KW-0472">Membrane</keyword>
<organism evidence="4 5">
    <name type="scientific">Marasmius oreades</name>
    <name type="common">fairy-ring Marasmius</name>
    <dbReference type="NCBI Taxonomy" id="181124"/>
    <lineage>
        <taxon>Eukaryota</taxon>
        <taxon>Fungi</taxon>
        <taxon>Dikarya</taxon>
        <taxon>Basidiomycota</taxon>
        <taxon>Agaricomycotina</taxon>
        <taxon>Agaricomycetes</taxon>
        <taxon>Agaricomycetidae</taxon>
        <taxon>Agaricales</taxon>
        <taxon>Marasmiineae</taxon>
        <taxon>Marasmiaceae</taxon>
        <taxon>Marasmius</taxon>
    </lineage>
</organism>
<feature type="region of interest" description="Disordered" evidence="1">
    <location>
        <begin position="41"/>
        <end position="62"/>
    </location>
</feature>
<feature type="transmembrane region" description="Helical" evidence="2">
    <location>
        <begin position="270"/>
        <end position="296"/>
    </location>
</feature>
<evidence type="ECO:0000313" key="4">
    <source>
        <dbReference type="EMBL" id="KAG7100291.1"/>
    </source>
</evidence>
<dbReference type="Proteomes" id="UP001049176">
    <property type="component" value="Chromosome 1"/>
</dbReference>
<protein>
    <recommendedName>
        <fullName evidence="3">DUF6535 domain-containing protein</fullName>
    </recommendedName>
</protein>
<feature type="transmembrane region" description="Helical" evidence="2">
    <location>
        <begin position="234"/>
        <end position="258"/>
    </location>
</feature>
<dbReference type="Pfam" id="PF20153">
    <property type="entry name" value="DUF6535"/>
    <property type="match status" value="1"/>
</dbReference>
<evidence type="ECO:0000256" key="2">
    <source>
        <dbReference type="SAM" id="Phobius"/>
    </source>
</evidence>
<keyword evidence="2" id="KW-0812">Transmembrane</keyword>
<accession>A0A9P7V4V6</accession>
<dbReference type="InterPro" id="IPR045338">
    <property type="entry name" value="DUF6535"/>
</dbReference>
<keyword evidence="5" id="KW-1185">Reference proteome</keyword>
<feature type="compositionally biased region" description="Basic and acidic residues" evidence="1">
    <location>
        <begin position="51"/>
        <end position="62"/>
    </location>
</feature>
<gene>
    <name evidence="4" type="ORF">E1B28_002064</name>
</gene>
<keyword evidence="2" id="KW-1133">Transmembrane helix</keyword>
<reference evidence="4" key="1">
    <citation type="journal article" date="2021" name="Genome Biol. Evol.">
        <title>The assembled and annotated genome of the fairy-ring fungus Marasmius oreades.</title>
        <authorList>
            <person name="Hiltunen M."/>
            <person name="Ament-Velasquez S.L."/>
            <person name="Johannesson H."/>
        </authorList>
    </citation>
    <scope>NUCLEOTIDE SEQUENCE</scope>
    <source>
        <strain evidence="4">03SP1</strain>
    </source>
</reference>
<sequence>MLDRYCFADIQGPSFSPFTKTSTSTIVLLATTWLQTSSFKKSTDDLGQDEGNEHREDLLDGDKEKVKVNKQAANKKNPTIEKSWEEVMKKMDTLDDDLVQGYKEDIDTLLVFAGLFSAVVTAFTIESYKWLQEDPAESTSTLLNSTIILLTQIVQKNGINQSLLPSPPSTFAPTSSVIRINTFWFLSLTLALVDALFGLLCKQWLREHQRQTNTRTPVQALALRWLRHRSFEAWHVPTILASLPMLLEISLFLFFAGLLELLWTRHPALFALNLTVVGLATSFYLTTTILPGFSIIQQVLHTHPMGPWMPELHPRNIPSLPAIDLICPYKSPQSWLAFRLISSIFHLAHYKIFLHSFIIIFIPSWKGHSSQFNKLLLRNMLDLSAWPSLDLNTIQRFSIIDKCPDLYGLKGL</sequence>
<dbReference type="EMBL" id="CM032181">
    <property type="protein sequence ID" value="KAG7100291.1"/>
    <property type="molecule type" value="Genomic_DNA"/>
</dbReference>
<evidence type="ECO:0000256" key="1">
    <source>
        <dbReference type="SAM" id="MobiDB-lite"/>
    </source>
</evidence>
<dbReference type="AlphaFoldDB" id="A0A9P7V4V6"/>
<dbReference type="RefSeq" id="XP_043016761.1">
    <property type="nucleotide sequence ID" value="XM_043148047.1"/>
</dbReference>